<feature type="compositionally biased region" description="Low complexity" evidence="1">
    <location>
        <begin position="246"/>
        <end position="256"/>
    </location>
</feature>
<dbReference type="AlphaFoldDB" id="A0A2B7WHQ3"/>
<dbReference type="Proteomes" id="UP000223968">
    <property type="component" value="Unassembled WGS sequence"/>
</dbReference>
<feature type="region of interest" description="Disordered" evidence="1">
    <location>
        <begin position="390"/>
        <end position="414"/>
    </location>
</feature>
<feature type="compositionally biased region" description="Polar residues" evidence="1">
    <location>
        <begin position="390"/>
        <end position="405"/>
    </location>
</feature>
<reference evidence="2 3" key="1">
    <citation type="submission" date="2017-10" db="EMBL/GenBank/DDBJ databases">
        <title>Comparative genomics in systemic dimorphic fungi from Ajellomycetaceae.</title>
        <authorList>
            <person name="Munoz J.F."/>
            <person name="Mcewen J.G."/>
            <person name="Clay O.K."/>
            <person name="Cuomo C.A."/>
        </authorList>
    </citation>
    <scope>NUCLEOTIDE SEQUENCE [LARGE SCALE GENOMIC DNA]</scope>
    <source>
        <strain evidence="2 3">UAMH5409</strain>
    </source>
</reference>
<sequence>MTDQQHGSTRAATEEYGPRNEAAPASYFEAGFQLGNPNYYVPYAPLPPVQPGEATAPVGTNTAGSDEETCISHNATFPMSRSMIPFHYELTDSVQSSCPTGGLQAQYACFQPGYSPRIADLFRYDKVHVQGQNHSSIGISSPLQNISPASLEDKSFHTFPSSNAQLLGCQENTSGNDFEFITTPDSCHRSVGMGHDFTRDAQITTEDLSEAIGTNYSHSMHSQLGDGRSPMSLAPTGISRSRVARRSLSSSPSNSRLNRRNKPKPAGRPFGEIAFHAKSGEPAAVGPNRGPRPYHDKLITAVIRKLGGACDSCRRNHRGCKLEHHPLNDVISAIDTMGNIERHQLKDVISALNALSSSDQSPTASFQRASAFSSNLQGQSHQTALTPATNSFISASSPPMQQDAATPSEAAAQDARGGNFNIRRDIAEVGCQFLDTRDMIPETVGSIDLYQDDMSFEWDTLDSIQEECFHAEGLNFDDHQSQSSFVVQNYENDSGEIGDYIAASGEVSGSQVSILQLLTERGFHRD</sequence>
<proteinExistence type="predicted"/>
<feature type="region of interest" description="Disordered" evidence="1">
    <location>
        <begin position="217"/>
        <end position="271"/>
    </location>
</feature>
<dbReference type="OrthoDB" id="4188829at2759"/>
<protein>
    <submittedName>
        <fullName evidence="2">Uncharacterized protein</fullName>
    </submittedName>
</protein>
<feature type="compositionally biased region" description="Polar residues" evidence="1">
    <location>
        <begin position="1"/>
        <end position="11"/>
    </location>
</feature>
<evidence type="ECO:0000256" key="1">
    <source>
        <dbReference type="SAM" id="MobiDB-lite"/>
    </source>
</evidence>
<keyword evidence="3" id="KW-1185">Reference proteome</keyword>
<dbReference type="EMBL" id="PDNB01000294">
    <property type="protein sequence ID" value="PGG96124.1"/>
    <property type="molecule type" value="Genomic_DNA"/>
</dbReference>
<name>A0A2B7WHQ3_9EURO</name>
<organism evidence="2 3">
    <name type="scientific">Helicocarpus griseus UAMH5409</name>
    <dbReference type="NCBI Taxonomy" id="1447875"/>
    <lineage>
        <taxon>Eukaryota</taxon>
        <taxon>Fungi</taxon>
        <taxon>Dikarya</taxon>
        <taxon>Ascomycota</taxon>
        <taxon>Pezizomycotina</taxon>
        <taxon>Eurotiomycetes</taxon>
        <taxon>Eurotiomycetidae</taxon>
        <taxon>Onygenales</taxon>
        <taxon>Ajellomycetaceae</taxon>
        <taxon>Helicocarpus</taxon>
    </lineage>
</organism>
<comment type="caution">
    <text evidence="2">The sequence shown here is derived from an EMBL/GenBank/DDBJ whole genome shotgun (WGS) entry which is preliminary data.</text>
</comment>
<evidence type="ECO:0000313" key="2">
    <source>
        <dbReference type="EMBL" id="PGG96124.1"/>
    </source>
</evidence>
<gene>
    <name evidence="2" type="ORF">AJ79_09721</name>
</gene>
<accession>A0A2B7WHQ3</accession>
<feature type="region of interest" description="Disordered" evidence="1">
    <location>
        <begin position="1"/>
        <end position="20"/>
    </location>
</feature>
<evidence type="ECO:0000313" key="3">
    <source>
        <dbReference type="Proteomes" id="UP000223968"/>
    </source>
</evidence>